<gene>
    <name evidence="6" type="ORF">ENW00_07185</name>
</gene>
<evidence type="ECO:0000256" key="4">
    <source>
        <dbReference type="ARBA" id="ARBA00030169"/>
    </source>
</evidence>
<evidence type="ECO:0000256" key="5">
    <source>
        <dbReference type="PIRSR" id="PIRSR605493-1"/>
    </source>
</evidence>
<comment type="cofactor">
    <cofactor evidence="5">
        <name>Mg(2+)</name>
        <dbReference type="ChEBI" id="CHEBI:18420"/>
    </cofactor>
</comment>
<dbReference type="Gene3D" id="3.50.30.40">
    <property type="entry name" value="Ribonuclease E inhibitor RraA/RraA-like"/>
    <property type="match status" value="1"/>
</dbReference>
<dbReference type="AlphaFoldDB" id="A0A7C3MK13"/>
<sequence>MVFNDKENQELLKLFEGLRVADVRDGLDYLLLHHNYSIPYTIKPLFRTRIVGIAKTVRYLPYKGEIPRMSPKEYAEWMGYYYNNICTYPWLDTIKKGDFIVIDQSCVDAGLMGSNNSLLGFTKGVVGYLTNGGPRDSDELILQKIPFWCKFISQKTVIGRLQFDAMNIPVNIEGVIVNPGDIVVADGDGVVIVPREKAFEVAMYARKELEMDKEGRRKLYDIMGWNYDETVK</sequence>
<keyword evidence="5" id="KW-0479">Metal-binding</keyword>
<dbReference type="SUPFAM" id="SSF89562">
    <property type="entry name" value="RraA-like"/>
    <property type="match status" value="1"/>
</dbReference>
<dbReference type="PANTHER" id="PTHR33254:SF4">
    <property type="entry name" value="4-HYDROXY-4-METHYL-2-OXOGLUTARATE ALDOLASE 3-RELATED"/>
    <property type="match status" value="1"/>
</dbReference>
<name>A0A7C3MK13_DICTH</name>
<evidence type="ECO:0000256" key="3">
    <source>
        <dbReference type="ARBA" id="ARBA00029596"/>
    </source>
</evidence>
<feature type="binding site" evidence="5">
    <location>
        <position position="135"/>
    </location>
    <ligand>
        <name>substrate</name>
    </ligand>
</feature>
<reference evidence="6" key="1">
    <citation type="journal article" date="2020" name="mSystems">
        <title>Genome- and Community-Level Interaction Insights into Carbon Utilization and Element Cycling Functions of Hydrothermarchaeota in Hydrothermal Sediment.</title>
        <authorList>
            <person name="Zhou Z."/>
            <person name="Liu Y."/>
            <person name="Xu W."/>
            <person name="Pan J."/>
            <person name="Luo Z.H."/>
            <person name="Li M."/>
        </authorList>
    </citation>
    <scope>NUCLEOTIDE SEQUENCE [LARGE SCALE GENOMIC DNA]</scope>
    <source>
        <strain evidence="6">SpSt-81</strain>
    </source>
</reference>
<dbReference type="Pfam" id="PF03737">
    <property type="entry name" value="RraA-like"/>
    <property type="match status" value="1"/>
</dbReference>
<dbReference type="GO" id="GO:0046872">
    <property type="term" value="F:metal ion binding"/>
    <property type="evidence" value="ECO:0007669"/>
    <property type="project" value="UniProtKB-KW"/>
</dbReference>
<dbReference type="EMBL" id="DTIN01000027">
    <property type="protein sequence ID" value="HFX13913.1"/>
    <property type="molecule type" value="Genomic_DNA"/>
</dbReference>
<dbReference type="InterPro" id="IPR036704">
    <property type="entry name" value="RraA/RraA-like_sf"/>
</dbReference>
<evidence type="ECO:0000256" key="2">
    <source>
        <dbReference type="ARBA" id="ARBA00016549"/>
    </source>
</evidence>
<evidence type="ECO:0000313" key="6">
    <source>
        <dbReference type="EMBL" id="HFX13913.1"/>
    </source>
</evidence>
<accession>A0A7C3MK13</accession>
<evidence type="ECO:0000256" key="1">
    <source>
        <dbReference type="ARBA" id="ARBA00001968"/>
    </source>
</evidence>
<dbReference type="PANTHER" id="PTHR33254">
    <property type="entry name" value="4-HYDROXY-4-METHYL-2-OXOGLUTARATE ALDOLASE 3-RELATED"/>
    <property type="match status" value="1"/>
</dbReference>
<organism evidence="6">
    <name type="scientific">Dictyoglomus thermophilum</name>
    <dbReference type="NCBI Taxonomy" id="14"/>
    <lineage>
        <taxon>Bacteria</taxon>
        <taxon>Pseudomonadati</taxon>
        <taxon>Dictyoglomota</taxon>
        <taxon>Dictyoglomia</taxon>
        <taxon>Dictyoglomales</taxon>
        <taxon>Dictyoglomaceae</taxon>
        <taxon>Dictyoglomus</taxon>
    </lineage>
</organism>
<keyword evidence="5" id="KW-0460">Magnesium</keyword>
<comment type="cofactor">
    <cofactor evidence="1">
        <name>a divalent metal cation</name>
        <dbReference type="ChEBI" id="CHEBI:60240"/>
    </cofactor>
</comment>
<proteinExistence type="predicted"/>
<dbReference type="InterPro" id="IPR005493">
    <property type="entry name" value="RraA/RraA-like"/>
</dbReference>
<dbReference type="CDD" id="cd16841">
    <property type="entry name" value="RraA_family"/>
    <property type="match status" value="1"/>
</dbReference>
<comment type="caution">
    <text evidence="6">The sequence shown here is derived from an EMBL/GenBank/DDBJ whole genome shotgun (WGS) entry which is preliminary data.</text>
</comment>
<protein>
    <recommendedName>
        <fullName evidence="2">Putative 4-hydroxy-4-methyl-2-oxoglutarate aldolase</fullName>
    </recommendedName>
    <alternativeName>
        <fullName evidence="3">Regulator of ribonuclease activity homolog</fullName>
    </alternativeName>
    <alternativeName>
        <fullName evidence="4">RraA-like protein</fullName>
    </alternativeName>
</protein>
<feature type="binding site" evidence="5">
    <location>
        <position position="136"/>
    </location>
    <ligand>
        <name>Mg(2+)</name>
        <dbReference type="ChEBI" id="CHEBI:18420"/>
    </ligand>
</feature>